<dbReference type="GO" id="GO:0005506">
    <property type="term" value="F:iron ion binding"/>
    <property type="evidence" value="ECO:0007669"/>
    <property type="project" value="InterPro"/>
</dbReference>
<dbReference type="InterPro" id="IPR050121">
    <property type="entry name" value="Cytochrome_P450_monoxygenase"/>
</dbReference>
<keyword evidence="12" id="KW-0472">Membrane</keyword>
<comment type="subcellular location">
    <subcellularLocation>
        <location evidence="2">Membrane</location>
    </subcellularLocation>
</comment>
<name>A0A9P7KFQ5_9AGAR</name>
<evidence type="ECO:0000256" key="11">
    <source>
        <dbReference type="ARBA" id="ARBA00023033"/>
    </source>
</evidence>
<keyword evidence="9" id="KW-0560">Oxidoreductase</keyword>
<evidence type="ECO:0000256" key="2">
    <source>
        <dbReference type="ARBA" id="ARBA00004370"/>
    </source>
</evidence>
<evidence type="ECO:0000313" key="15">
    <source>
        <dbReference type="Proteomes" id="UP000717328"/>
    </source>
</evidence>
<keyword evidence="11" id="KW-0503">Monooxygenase</keyword>
<dbReference type="GO" id="GO:0016020">
    <property type="term" value="C:membrane"/>
    <property type="evidence" value="ECO:0007669"/>
    <property type="project" value="UniProtKB-SubCell"/>
</dbReference>
<evidence type="ECO:0000256" key="8">
    <source>
        <dbReference type="ARBA" id="ARBA00022989"/>
    </source>
</evidence>
<reference evidence="14" key="1">
    <citation type="submission" date="2021-02" db="EMBL/GenBank/DDBJ databases">
        <authorList>
            <person name="Nieuwenhuis M."/>
            <person name="Van De Peppel L.J.J."/>
        </authorList>
    </citation>
    <scope>NUCLEOTIDE SEQUENCE</scope>
    <source>
        <strain evidence="14">D49</strain>
    </source>
</reference>
<dbReference type="PANTHER" id="PTHR24305">
    <property type="entry name" value="CYTOCHROME P450"/>
    <property type="match status" value="1"/>
</dbReference>
<keyword evidence="8" id="KW-1133">Transmembrane helix</keyword>
<organism evidence="14 15">
    <name type="scientific">Sphagnurus paluster</name>
    <dbReference type="NCBI Taxonomy" id="117069"/>
    <lineage>
        <taxon>Eukaryota</taxon>
        <taxon>Fungi</taxon>
        <taxon>Dikarya</taxon>
        <taxon>Basidiomycota</taxon>
        <taxon>Agaricomycotina</taxon>
        <taxon>Agaricomycetes</taxon>
        <taxon>Agaricomycetidae</taxon>
        <taxon>Agaricales</taxon>
        <taxon>Tricholomatineae</taxon>
        <taxon>Lyophyllaceae</taxon>
        <taxon>Sphagnurus</taxon>
    </lineage>
</organism>
<evidence type="ECO:0000313" key="14">
    <source>
        <dbReference type="EMBL" id="KAG5650576.1"/>
    </source>
</evidence>
<evidence type="ECO:0000256" key="13">
    <source>
        <dbReference type="PIRSR" id="PIRSR602401-1"/>
    </source>
</evidence>
<proteinExistence type="inferred from homology"/>
<keyword evidence="10 13" id="KW-0408">Iron</keyword>
<evidence type="ECO:0000256" key="6">
    <source>
        <dbReference type="ARBA" id="ARBA00022692"/>
    </source>
</evidence>
<keyword evidence="5 13" id="KW-0349">Heme</keyword>
<comment type="cofactor">
    <cofactor evidence="1 13">
        <name>heme</name>
        <dbReference type="ChEBI" id="CHEBI:30413"/>
    </cofactor>
</comment>
<keyword evidence="7 13" id="KW-0479">Metal-binding</keyword>
<dbReference type="InterPro" id="IPR002401">
    <property type="entry name" value="Cyt_P450_E_grp-I"/>
</dbReference>
<dbReference type="GO" id="GO:0016705">
    <property type="term" value="F:oxidoreductase activity, acting on paired donors, with incorporation or reduction of molecular oxygen"/>
    <property type="evidence" value="ECO:0007669"/>
    <property type="project" value="InterPro"/>
</dbReference>
<dbReference type="InterPro" id="IPR036396">
    <property type="entry name" value="Cyt_P450_sf"/>
</dbReference>
<dbReference type="GO" id="GO:0004497">
    <property type="term" value="F:monooxygenase activity"/>
    <property type="evidence" value="ECO:0007669"/>
    <property type="project" value="UniProtKB-KW"/>
</dbReference>
<dbReference type="InterPro" id="IPR001128">
    <property type="entry name" value="Cyt_P450"/>
</dbReference>
<evidence type="ECO:0000256" key="3">
    <source>
        <dbReference type="ARBA" id="ARBA00004721"/>
    </source>
</evidence>
<comment type="caution">
    <text evidence="14">The sequence shown here is derived from an EMBL/GenBank/DDBJ whole genome shotgun (WGS) entry which is preliminary data.</text>
</comment>
<dbReference type="PANTHER" id="PTHR24305:SF166">
    <property type="entry name" value="CYTOCHROME P450 12A4, MITOCHONDRIAL-RELATED"/>
    <property type="match status" value="1"/>
</dbReference>
<feature type="binding site" description="axial binding residue" evidence="13">
    <location>
        <position position="329"/>
    </location>
    <ligand>
        <name>heme</name>
        <dbReference type="ChEBI" id="CHEBI:30413"/>
    </ligand>
    <ligandPart>
        <name>Fe</name>
        <dbReference type="ChEBI" id="CHEBI:18248"/>
    </ligandPart>
</feature>
<protein>
    <recommendedName>
        <fullName evidence="16">Cytochrome P450</fullName>
    </recommendedName>
</protein>
<evidence type="ECO:0000256" key="12">
    <source>
        <dbReference type="ARBA" id="ARBA00023136"/>
    </source>
</evidence>
<dbReference type="PRINTS" id="PR00463">
    <property type="entry name" value="EP450I"/>
</dbReference>
<evidence type="ECO:0000256" key="5">
    <source>
        <dbReference type="ARBA" id="ARBA00022617"/>
    </source>
</evidence>
<gene>
    <name evidence="14" type="ORF">H0H81_011763</name>
</gene>
<evidence type="ECO:0000256" key="7">
    <source>
        <dbReference type="ARBA" id="ARBA00022723"/>
    </source>
</evidence>
<evidence type="ECO:0000256" key="4">
    <source>
        <dbReference type="ARBA" id="ARBA00010617"/>
    </source>
</evidence>
<comment type="similarity">
    <text evidence="4">Belongs to the cytochrome P450 family.</text>
</comment>
<dbReference type="OrthoDB" id="1470350at2759"/>
<keyword evidence="15" id="KW-1185">Reference proteome</keyword>
<dbReference type="SUPFAM" id="SSF48264">
    <property type="entry name" value="Cytochrome P450"/>
    <property type="match status" value="1"/>
</dbReference>
<dbReference type="PRINTS" id="PR00385">
    <property type="entry name" value="P450"/>
</dbReference>
<keyword evidence="6" id="KW-0812">Transmembrane</keyword>
<dbReference type="Pfam" id="PF00067">
    <property type="entry name" value="p450"/>
    <property type="match status" value="1"/>
</dbReference>
<dbReference type="EMBL" id="JABCKI010000411">
    <property type="protein sequence ID" value="KAG5650576.1"/>
    <property type="molecule type" value="Genomic_DNA"/>
</dbReference>
<dbReference type="Proteomes" id="UP000717328">
    <property type="component" value="Unassembled WGS sequence"/>
</dbReference>
<evidence type="ECO:0000256" key="1">
    <source>
        <dbReference type="ARBA" id="ARBA00001971"/>
    </source>
</evidence>
<comment type="pathway">
    <text evidence="3">Secondary metabolite biosynthesis; terpenoid biosynthesis.</text>
</comment>
<evidence type="ECO:0000256" key="10">
    <source>
        <dbReference type="ARBA" id="ARBA00023004"/>
    </source>
</evidence>
<dbReference type="GO" id="GO:0020037">
    <property type="term" value="F:heme binding"/>
    <property type="evidence" value="ECO:0007669"/>
    <property type="project" value="InterPro"/>
</dbReference>
<evidence type="ECO:0000256" key="9">
    <source>
        <dbReference type="ARBA" id="ARBA00023002"/>
    </source>
</evidence>
<reference evidence="14" key="2">
    <citation type="submission" date="2021-10" db="EMBL/GenBank/DDBJ databases">
        <title>Phylogenomics reveals ancestral predisposition of the termite-cultivated fungus Termitomyces towards a domesticated lifestyle.</title>
        <authorList>
            <person name="Auxier B."/>
            <person name="Grum-Grzhimaylo A."/>
            <person name="Cardenas M.E."/>
            <person name="Lodge J.D."/>
            <person name="Laessoe T."/>
            <person name="Pedersen O."/>
            <person name="Smith M.E."/>
            <person name="Kuyper T.W."/>
            <person name="Franco-Molano E.A."/>
            <person name="Baroni T.J."/>
            <person name="Aanen D.K."/>
        </authorList>
    </citation>
    <scope>NUCLEOTIDE SEQUENCE</scope>
    <source>
        <strain evidence="14">D49</strain>
    </source>
</reference>
<evidence type="ECO:0008006" key="16">
    <source>
        <dbReference type="Google" id="ProtNLM"/>
    </source>
</evidence>
<sequence>MFTDVAKKLEAVIKNKVAKGPQEIDILHWMSRAALEMIGQSGLGHSFDPLIEGVPENPYCDAVKSFVPVLAPILFLRETMLPTLVKYTSPGFRRLLVDTVPWARIRRLRDIVDVMDETSVRIFEDKKEKLRMGDEELANQVSRAKDIMSILMKANMEAAEEDRLPEKEVLGQMSTFTFAGTDTTSNAISRTLHLLSNNLEIQERLRAEVTAARKEHGEEVPFDELMALPLLDAVCRETLRLVRQDVVLPLSEPIKGLDGREMHEIFIPKDTTVFVSILNANRDPALWGPDSDVWNPDRWNAPLPKEISEARMPGIYSNMMTFLGGGRACIGFKFAQVEMKVMLAVLLSQFRFTPSLDKEIVWNMNGIVTPSVKNSKSLIESELPLNIEFVGNSA</sequence>
<accession>A0A9P7KFQ5</accession>
<dbReference type="AlphaFoldDB" id="A0A9P7KFQ5"/>
<dbReference type="Gene3D" id="1.10.630.10">
    <property type="entry name" value="Cytochrome P450"/>
    <property type="match status" value="1"/>
</dbReference>